<keyword evidence="1" id="KW-0614">Plasmid</keyword>
<accession>A0A1L5PI02</accession>
<evidence type="ECO:0000313" key="2">
    <source>
        <dbReference type="Proteomes" id="UP000185109"/>
    </source>
</evidence>
<gene>
    <name evidence="1" type="ORF">AM571_PC02098</name>
</gene>
<evidence type="ECO:0000313" key="1">
    <source>
        <dbReference type="EMBL" id="APO79824.1"/>
    </source>
</evidence>
<dbReference type="EMBL" id="CP017244">
    <property type="protein sequence ID" value="APO79824.1"/>
    <property type="molecule type" value="Genomic_DNA"/>
</dbReference>
<organism evidence="1 2">
    <name type="scientific">Rhizobium etli 8C-3</name>
    <dbReference type="NCBI Taxonomy" id="538025"/>
    <lineage>
        <taxon>Bacteria</taxon>
        <taxon>Pseudomonadati</taxon>
        <taxon>Pseudomonadota</taxon>
        <taxon>Alphaproteobacteria</taxon>
        <taxon>Hyphomicrobiales</taxon>
        <taxon>Rhizobiaceae</taxon>
        <taxon>Rhizobium/Agrobacterium group</taxon>
        <taxon>Rhizobium</taxon>
    </lineage>
</organism>
<geneLocation type="plasmid" evidence="2">
    <name>prsp8c3c</name>
</geneLocation>
<protein>
    <submittedName>
        <fullName evidence="1">Uncharacterized protein</fullName>
    </submittedName>
</protein>
<name>A0A1L5PI02_RHIET</name>
<sequence>MGAQLGQSPVPAYAASQTWFSILAASAALSCGRNRPYPKGSDLMNALGLGE</sequence>
<reference evidence="1 2" key="1">
    <citation type="submission" date="2016-09" db="EMBL/GenBank/DDBJ databases">
        <title>The complete genome sequences of Rhizobium gallicum, symbiovars gallicum and phaseoli, symbionts associated to common bean (Phaseolus vulgaris).</title>
        <authorList>
            <person name="Bustos P."/>
            <person name="Santamaria R.I."/>
            <person name="Perez-Carrascal O.M."/>
            <person name="Juarez S."/>
            <person name="Lozano L."/>
            <person name="Martinez-Flores I."/>
            <person name="Martinez-Romero E."/>
            <person name="Cevallos M."/>
            <person name="Romero D."/>
            <person name="Davila G."/>
            <person name="Gonzalez V."/>
        </authorList>
    </citation>
    <scope>NUCLEOTIDE SEQUENCE [LARGE SCALE GENOMIC DNA]</scope>
    <source>
        <strain evidence="1 2">8C-3</strain>
        <plasmid evidence="2">Plasmid prsp8c3c</plasmid>
    </source>
</reference>
<proteinExistence type="predicted"/>
<dbReference type="Proteomes" id="UP000185109">
    <property type="component" value="Plasmid pRsp8C3c"/>
</dbReference>
<dbReference type="AlphaFoldDB" id="A0A1L5PI02"/>